<comment type="caution">
    <text evidence="3">The sequence shown here is derived from an EMBL/GenBank/DDBJ whole genome shotgun (WGS) entry which is preliminary data.</text>
</comment>
<keyword evidence="4" id="KW-1185">Reference proteome</keyword>
<dbReference type="RefSeq" id="WP_141270525.1">
    <property type="nucleotide sequence ID" value="NZ_BJNW01000031.1"/>
</dbReference>
<sequence>MIAKITRGANPGNIGAYLHGPGHANEHFYERNGGRYAGGVVVGGNVFVTGDADEKAWVKEMRAAMRTRPEITKPIWQASLRNTAGDRRLTDAEWAQAGQTFAESMGFAEHPWVMVRHADDHVHVVVCRVSDEGTVWHGRNDRRAAQSACTRLELEHGLQTAPRRREAGRGKRSVLAVRQQQEQQAQVVAARRAEWEQIRKFVELDNPAPRKQSPAPQQQQWVAPPHSVEQVQHLRRPGPGRGDRGRGL</sequence>
<proteinExistence type="predicted"/>
<feature type="domain" description="MobA/VirD2-like nuclease" evidence="2">
    <location>
        <begin position="52"/>
        <end position="158"/>
    </location>
</feature>
<dbReference type="EMBL" id="BJNW01000031">
    <property type="protein sequence ID" value="GED00313.1"/>
    <property type="molecule type" value="Genomic_DNA"/>
</dbReference>
<accession>A0A4Y4D7J4</accession>
<dbReference type="OrthoDB" id="4382201at2"/>
<feature type="region of interest" description="Disordered" evidence="1">
    <location>
        <begin position="204"/>
        <end position="248"/>
    </location>
</feature>
<dbReference type="Pfam" id="PF03432">
    <property type="entry name" value="Relaxase"/>
    <property type="match status" value="1"/>
</dbReference>
<name>A0A4Y4D7J4_KOCVA</name>
<dbReference type="Proteomes" id="UP000315730">
    <property type="component" value="Unassembled WGS sequence"/>
</dbReference>
<dbReference type="STRING" id="1272.GCA_900014985_02462"/>
<dbReference type="InterPro" id="IPR005094">
    <property type="entry name" value="Endonuclease_MobA/VirD2"/>
</dbReference>
<gene>
    <name evidence="3" type="ORF">KVA01_24670</name>
</gene>
<feature type="compositionally biased region" description="Low complexity" evidence="1">
    <location>
        <begin position="207"/>
        <end position="225"/>
    </location>
</feature>
<evidence type="ECO:0000313" key="3">
    <source>
        <dbReference type="EMBL" id="GED00313.1"/>
    </source>
</evidence>
<evidence type="ECO:0000256" key="1">
    <source>
        <dbReference type="SAM" id="MobiDB-lite"/>
    </source>
</evidence>
<reference evidence="3 4" key="1">
    <citation type="submission" date="2019-06" db="EMBL/GenBank/DDBJ databases">
        <title>Whole genome shotgun sequence of Kocuria varians NBRC 15358.</title>
        <authorList>
            <person name="Hosoyama A."/>
            <person name="Uohara A."/>
            <person name="Ohji S."/>
            <person name="Ichikawa N."/>
        </authorList>
    </citation>
    <scope>NUCLEOTIDE SEQUENCE [LARGE SCALE GENOMIC DNA]</scope>
    <source>
        <strain evidence="3 4">NBRC 15358</strain>
    </source>
</reference>
<dbReference type="AlphaFoldDB" id="A0A4Y4D7J4"/>
<evidence type="ECO:0000259" key="2">
    <source>
        <dbReference type="Pfam" id="PF03432"/>
    </source>
</evidence>
<protein>
    <recommendedName>
        <fullName evidence="2">MobA/VirD2-like nuclease domain-containing protein</fullName>
    </recommendedName>
</protein>
<evidence type="ECO:0000313" key="4">
    <source>
        <dbReference type="Proteomes" id="UP000315730"/>
    </source>
</evidence>
<organism evidence="3 4">
    <name type="scientific">Kocuria varians</name>
    <name type="common">Micrococcus varians</name>
    <dbReference type="NCBI Taxonomy" id="1272"/>
    <lineage>
        <taxon>Bacteria</taxon>
        <taxon>Bacillati</taxon>
        <taxon>Actinomycetota</taxon>
        <taxon>Actinomycetes</taxon>
        <taxon>Micrococcales</taxon>
        <taxon>Micrococcaceae</taxon>
        <taxon>Kocuria</taxon>
    </lineage>
</organism>